<keyword evidence="3" id="KW-0378">Hydrolase</keyword>
<keyword evidence="1" id="KW-0472">Membrane</keyword>
<accession>Q3Z844</accession>
<dbReference type="Proteomes" id="UP000008289">
    <property type="component" value="Chromosome"/>
</dbReference>
<evidence type="ECO:0000259" key="2">
    <source>
        <dbReference type="SMART" id="SM00507"/>
    </source>
</evidence>
<keyword evidence="3" id="KW-0255">Endonuclease</keyword>
<dbReference type="AlphaFoldDB" id="Q3Z844"/>
<dbReference type="SMART" id="SM00507">
    <property type="entry name" value="HNHc"/>
    <property type="match status" value="1"/>
</dbReference>
<proteinExistence type="predicted"/>
<dbReference type="InParanoid" id="Q3Z844"/>
<sequence>MFRSEKEGYMQTKSRKLKEDFWFWAIFIALVLFALISDWWKTNATLGWTIILVVSAIIIFVFIRFRSVRSKAGQVVKSTAEKIIYDSTEIHRREPVPNKMRKRVLERAENRCENHDCNYTGIPEIHHIDDNNSNNDPRNLIALCRNCHGDAHHGNIIASQCRNWVKRDYFQIKNNRPNVRSN</sequence>
<dbReference type="KEGG" id="det:DET0879"/>
<feature type="transmembrane region" description="Helical" evidence="1">
    <location>
        <begin position="46"/>
        <end position="65"/>
    </location>
</feature>
<organism evidence="3 4">
    <name type="scientific">Dehalococcoides mccartyi (strain ATCC BAA-2266 / KCTC 15142 / 195)</name>
    <name type="common">Dehalococcoides ethenogenes (strain 195)</name>
    <dbReference type="NCBI Taxonomy" id="243164"/>
    <lineage>
        <taxon>Bacteria</taxon>
        <taxon>Bacillati</taxon>
        <taxon>Chloroflexota</taxon>
        <taxon>Dehalococcoidia</taxon>
        <taxon>Dehalococcoidales</taxon>
        <taxon>Dehalococcoidaceae</taxon>
        <taxon>Dehalococcoides</taxon>
    </lineage>
</organism>
<keyword evidence="1" id="KW-1133">Transmembrane helix</keyword>
<feature type="domain" description="HNH nuclease" evidence="2">
    <location>
        <begin position="99"/>
        <end position="149"/>
    </location>
</feature>
<dbReference type="CDD" id="cd00085">
    <property type="entry name" value="HNHc"/>
    <property type="match status" value="1"/>
</dbReference>
<dbReference type="InterPro" id="IPR003615">
    <property type="entry name" value="HNH_nuc"/>
</dbReference>
<dbReference type="HOGENOM" id="CLU_1575883_0_0_0"/>
<dbReference type="eggNOG" id="COG1403">
    <property type="taxonomic scope" value="Bacteria"/>
</dbReference>
<evidence type="ECO:0000313" key="3">
    <source>
        <dbReference type="EMBL" id="AAW40612.1"/>
    </source>
</evidence>
<gene>
    <name evidence="3" type="ordered locus">DET0879</name>
</gene>
<dbReference type="EMBL" id="CP000027">
    <property type="protein sequence ID" value="AAW40612.1"/>
    <property type="molecule type" value="Genomic_DNA"/>
</dbReference>
<keyword evidence="3" id="KW-0540">Nuclease</keyword>
<reference evidence="3 4" key="1">
    <citation type="journal article" date="2005" name="Science">
        <title>Genome sequence of the PCE-dechlorinating bacterium Dehalococcoides ethenogenes.</title>
        <authorList>
            <person name="Seshadri R."/>
            <person name="Adrian L."/>
            <person name="Fouts D.E."/>
            <person name="Eisen J.A."/>
            <person name="Phillippy A.M."/>
            <person name="Methe B.A."/>
            <person name="Ward N.L."/>
            <person name="Nelson W.C."/>
            <person name="Deboy R.T."/>
            <person name="Khouri H.M."/>
            <person name="Kolonay J.F."/>
            <person name="Dodson R.J."/>
            <person name="Daugherty S.C."/>
            <person name="Brinkac L.M."/>
            <person name="Sullivan S.A."/>
            <person name="Madupu R."/>
            <person name="Nelson K.E."/>
            <person name="Kang K.H."/>
            <person name="Impraim M."/>
            <person name="Tran K."/>
            <person name="Robinson J.M."/>
            <person name="Forberger H.A."/>
            <person name="Fraser C.M."/>
            <person name="Zinder S.H."/>
            <person name="Heidelberg J.F."/>
        </authorList>
    </citation>
    <scope>NUCLEOTIDE SEQUENCE [LARGE SCALE GENOMIC DNA]</scope>
    <source>
        <strain evidence="4">ATCC BAA-2266 / KCTC 15142 / 195</strain>
    </source>
</reference>
<evidence type="ECO:0000313" key="4">
    <source>
        <dbReference type="Proteomes" id="UP000008289"/>
    </source>
</evidence>
<dbReference type="STRING" id="243164.DET0879"/>
<keyword evidence="1" id="KW-0812">Transmembrane</keyword>
<dbReference type="GO" id="GO:0004519">
    <property type="term" value="F:endonuclease activity"/>
    <property type="evidence" value="ECO:0007669"/>
    <property type="project" value="UniProtKB-KW"/>
</dbReference>
<protein>
    <submittedName>
        <fullName evidence="3">HNH endonuclease family protein</fullName>
    </submittedName>
</protein>
<feature type="transmembrane region" description="Helical" evidence="1">
    <location>
        <begin position="21"/>
        <end position="40"/>
    </location>
</feature>
<keyword evidence="4" id="KW-1185">Reference proteome</keyword>
<evidence type="ECO:0000256" key="1">
    <source>
        <dbReference type="SAM" id="Phobius"/>
    </source>
</evidence>
<name>Q3Z844_DEHM1</name>